<feature type="transmembrane region" description="Helical" evidence="1">
    <location>
        <begin position="36"/>
        <end position="57"/>
    </location>
</feature>
<feature type="transmembrane region" description="Helical" evidence="1">
    <location>
        <begin position="204"/>
        <end position="225"/>
    </location>
</feature>
<gene>
    <name evidence="2" type="ORF">NSE01_39870</name>
</gene>
<keyword evidence="1" id="KW-0812">Transmembrane</keyword>
<feature type="transmembrane region" description="Helical" evidence="1">
    <location>
        <begin position="173"/>
        <end position="197"/>
    </location>
</feature>
<organism evidence="2 3">
    <name type="scientific">Novosphingobium sediminis</name>
    <dbReference type="NCBI Taxonomy" id="707214"/>
    <lineage>
        <taxon>Bacteria</taxon>
        <taxon>Pseudomonadati</taxon>
        <taxon>Pseudomonadota</taxon>
        <taxon>Alphaproteobacteria</taxon>
        <taxon>Sphingomonadales</taxon>
        <taxon>Sphingomonadaceae</taxon>
        <taxon>Novosphingobium</taxon>
    </lineage>
</organism>
<protein>
    <submittedName>
        <fullName evidence="2">ZIP family zinc transporter</fullName>
    </submittedName>
</protein>
<dbReference type="Proteomes" id="UP000321464">
    <property type="component" value="Unassembled WGS sequence"/>
</dbReference>
<evidence type="ECO:0000313" key="3">
    <source>
        <dbReference type="Proteomes" id="UP000321464"/>
    </source>
</evidence>
<proteinExistence type="predicted"/>
<feature type="transmembrane region" description="Helical" evidence="1">
    <location>
        <begin position="6"/>
        <end position="29"/>
    </location>
</feature>
<dbReference type="RefSeq" id="WP_069311316.1">
    <property type="nucleotide sequence ID" value="NZ_BJYR01000036.1"/>
</dbReference>
<evidence type="ECO:0000313" key="2">
    <source>
        <dbReference type="EMBL" id="GEO02155.1"/>
    </source>
</evidence>
<feature type="transmembrane region" description="Helical" evidence="1">
    <location>
        <begin position="69"/>
        <end position="87"/>
    </location>
</feature>
<feature type="transmembrane region" description="Helical" evidence="1">
    <location>
        <begin position="129"/>
        <end position="153"/>
    </location>
</feature>
<dbReference type="AlphaFoldDB" id="A0A512AR17"/>
<name>A0A512AR17_9SPHN</name>
<reference evidence="2 3" key="1">
    <citation type="submission" date="2019-07" db="EMBL/GenBank/DDBJ databases">
        <title>Whole genome shotgun sequence of Novosphingobium sediminis NBRC 106119.</title>
        <authorList>
            <person name="Hosoyama A."/>
            <person name="Uohara A."/>
            <person name="Ohji S."/>
            <person name="Ichikawa N."/>
        </authorList>
    </citation>
    <scope>NUCLEOTIDE SEQUENCE [LARGE SCALE GENOMIC DNA]</scope>
    <source>
        <strain evidence="2 3">NBRC 106119</strain>
    </source>
</reference>
<accession>A0A512AR17</accession>
<evidence type="ECO:0000256" key="1">
    <source>
        <dbReference type="SAM" id="Phobius"/>
    </source>
</evidence>
<sequence length="252" mass="25661">MPEYVIAGLWGLLSGSGLLVGAIVADALFGKLTHRMISAVMGFGGGVLIAVVATELIGERVSDDLGPTAVIALLAGAAIFSGANFYLSRRGAKNRKRCGECTEQPREGEQHGSGAAIALGSVLDGIPEAMVIGMSVANGGAISVAVIAGFFLANVPQGLSSTSGMKVAGRSRRYIFTIWIGIPLLVGISAALGNLLFGSADTQAPAILSFAAGAVIAMLAEAMIPEAFEKAPPFIGFITVVGFLAAYLIAQH</sequence>
<dbReference type="EMBL" id="BJYR01000036">
    <property type="protein sequence ID" value="GEO02155.1"/>
    <property type="molecule type" value="Genomic_DNA"/>
</dbReference>
<feature type="transmembrane region" description="Helical" evidence="1">
    <location>
        <begin position="231"/>
        <end position="250"/>
    </location>
</feature>
<comment type="caution">
    <text evidence="2">The sequence shown here is derived from an EMBL/GenBank/DDBJ whole genome shotgun (WGS) entry which is preliminary data.</text>
</comment>
<keyword evidence="1" id="KW-1133">Transmembrane helix</keyword>
<keyword evidence="3" id="KW-1185">Reference proteome</keyword>
<keyword evidence="1" id="KW-0472">Membrane</keyword>